<protein>
    <recommendedName>
        <fullName evidence="3">Outer membrane protein beta-barrel domain-containing protein</fullName>
    </recommendedName>
</protein>
<organism evidence="1 2">
    <name type="scientific">Eiseniibacteriota bacterium</name>
    <dbReference type="NCBI Taxonomy" id="2212470"/>
    <lineage>
        <taxon>Bacteria</taxon>
        <taxon>Candidatus Eiseniibacteriota</taxon>
    </lineage>
</organism>
<evidence type="ECO:0008006" key="3">
    <source>
        <dbReference type="Google" id="ProtNLM"/>
    </source>
</evidence>
<dbReference type="SUPFAM" id="SSF56925">
    <property type="entry name" value="OMPA-like"/>
    <property type="match status" value="1"/>
</dbReference>
<gene>
    <name evidence="1" type="ORF">E6K79_10675</name>
</gene>
<evidence type="ECO:0000313" key="2">
    <source>
        <dbReference type="Proteomes" id="UP000317691"/>
    </source>
</evidence>
<dbReference type="AlphaFoldDB" id="A0A538THK4"/>
<accession>A0A538THK4</accession>
<name>A0A538THK4_UNCEI</name>
<proteinExistence type="predicted"/>
<reference evidence="1 2" key="1">
    <citation type="journal article" date="2019" name="Nat. Microbiol.">
        <title>Mediterranean grassland soil C-N compound turnover is dependent on rainfall and depth, and is mediated by genomically divergent microorganisms.</title>
        <authorList>
            <person name="Diamond S."/>
            <person name="Andeer P.F."/>
            <person name="Li Z."/>
            <person name="Crits-Christoph A."/>
            <person name="Burstein D."/>
            <person name="Anantharaman K."/>
            <person name="Lane K.R."/>
            <person name="Thomas B.C."/>
            <person name="Pan C."/>
            <person name="Northen T.R."/>
            <person name="Banfield J.F."/>
        </authorList>
    </citation>
    <scope>NUCLEOTIDE SEQUENCE [LARGE SCALE GENOMIC DNA]</scope>
    <source>
        <strain evidence="1">WS_9</strain>
    </source>
</reference>
<dbReference type="Proteomes" id="UP000317691">
    <property type="component" value="Unassembled WGS sequence"/>
</dbReference>
<comment type="caution">
    <text evidence="1">The sequence shown here is derived from an EMBL/GenBank/DDBJ whole genome shotgun (WGS) entry which is preliminary data.</text>
</comment>
<dbReference type="EMBL" id="VBOZ01000033">
    <property type="protein sequence ID" value="TMQ63103.1"/>
    <property type="molecule type" value="Genomic_DNA"/>
</dbReference>
<dbReference type="InterPro" id="IPR011250">
    <property type="entry name" value="OMP/PagP_B-barrel"/>
</dbReference>
<sequence length="171" mass="18059">MCRFLKYFSQRAALLGVALLMPVLLGSPTTAFAFALYGADARAGLVDPDGVDGTLAVGAGLNFQQAGSHVHLMPNVVYWSESGLSDVNTNFDASYHFEPAGRVSPYLGGGLGMHFYSSDGPRDPGTDVGPNLFGGVTLPMSGASLYFEGRTTLTDRSEFGLMTGATFYLGR</sequence>
<evidence type="ECO:0000313" key="1">
    <source>
        <dbReference type="EMBL" id="TMQ63103.1"/>
    </source>
</evidence>